<keyword evidence="2" id="KW-1185">Reference proteome</keyword>
<gene>
    <name evidence="1" type="ORF">BCV70DRAFT_217524</name>
</gene>
<name>A0A317XR28_9BASI</name>
<accession>A0A317XR28</accession>
<dbReference type="EMBL" id="KZ819194">
    <property type="protein sequence ID" value="PWY99798.1"/>
    <property type="molecule type" value="Genomic_DNA"/>
</dbReference>
<dbReference type="AlphaFoldDB" id="A0A317XR28"/>
<organism evidence="1 2">
    <name type="scientific">Testicularia cyperi</name>
    <dbReference type="NCBI Taxonomy" id="1882483"/>
    <lineage>
        <taxon>Eukaryota</taxon>
        <taxon>Fungi</taxon>
        <taxon>Dikarya</taxon>
        <taxon>Basidiomycota</taxon>
        <taxon>Ustilaginomycotina</taxon>
        <taxon>Ustilaginomycetes</taxon>
        <taxon>Ustilaginales</taxon>
        <taxon>Anthracoideaceae</taxon>
        <taxon>Testicularia</taxon>
    </lineage>
</organism>
<reference evidence="1 2" key="1">
    <citation type="journal article" date="2018" name="Mol. Biol. Evol.">
        <title>Broad Genomic Sampling Reveals a Smut Pathogenic Ancestry of the Fungal Clade Ustilaginomycotina.</title>
        <authorList>
            <person name="Kijpornyongpan T."/>
            <person name="Mondo S.J."/>
            <person name="Barry K."/>
            <person name="Sandor L."/>
            <person name="Lee J."/>
            <person name="Lipzen A."/>
            <person name="Pangilinan J."/>
            <person name="LaButti K."/>
            <person name="Hainaut M."/>
            <person name="Henrissat B."/>
            <person name="Grigoriev I.V."/>
            <person name="Spatafora J.W."/>
            <person name="Aime M.C."/>
        </authorList>
    </citation>
    <scope>NUCLEOTIDE SEQUENCE [LARGE SCALE GENOMIC DNA]</scope>
    <source>
        <strain evidence="1 2">MCA 3645</strain>
    </source>
</reference>
<protein>
    <submittedName>
        <fullName evidence="1">Uncharacterized protein</fullName>
    </submittedName>
</protein>
<dbReference type="InParanoid" id="A0A317XR28"/>
<proteinExistence type="predicted"/>
<sequence>MDPELFATLDKAFHDAYPVGPHLEELLLESEYQELGDGWLDMTNHPSQYLVLREEGGPEPGTKVIYAVDPASRATYEKVRIKNTADPSKHVYRLWRITTDGDRDLEHDLLAITRIKFAAHAFHYNLIKAVRASDERLGWLTRQKLFKSYIRPTLTRTATASYAPATADSRSRAVPNDQQEVEMVATVSSAGSTITRPRPDADGKAGSSSILLFARIAKEFRDAYGNKRDLEQLLFTRDYREGVNGWHRMTELPLDYMVLRAEGGPHPLTRTLIWKINLTPDVKALEHELVALAYMPPSSHEVHWRKPAKDLPKGFGHLKLDQLYRHWFGVHPFSVIERTYGPETAASRVGNLENFASQPQNLEPIRAEFHALAKKLGIDMETVRAPFLMDANIFQDIQAQFWDAFEPKRALEELHFPTDYVEEEPGWEQVTELPLKYPGRDVYRVWKVTFDVQRPAMVHELVALARLKLNNERPNQVPWDQLRPDLVQTRMHLQDRATLYDNWFKNAHQNKLDDYVSIHGPITADSIVRADTEWRKRGKLGPFWAQLSQEQQRETPYGLNPQRPYSKYFGQHFKY</sequence>
<dbReference type="Proteomes" id="UP000246740">
    <property type="component" value="Unassembled WGS sequence"/>
</dbReference>
<evidence type="ECO:0000313" key="1">
    <source>
        <dbReference type="EMBL" id="PWY99798.1"/>
    </source>
</evidence>
<evidence type="ECO:0000313" key="2">
    <source>
        <dbReference type="Proteomes" id="UP000246740"/>
    </source>
</evidence>